<dbReference type="Gene3D" id="2.40.50.90">
    <property type="match status" value="5"/>
</dbReference>
<dbReference type="SMART" id="SM00333">
    <property type="entry name" value="TUDOR"/>
    <property type="match status" value="5"/>
</dbReference>
<proteinExistence type="predicted"/>
<dbReference type="Gene3D" id="1.10.10.10">
    <property type="entry name" value="Winged helix-like DNA-binding domain superfamily/Winged helix DNA-binding domain"/>
    <property type="match status" value="1"/>
</dbReference>
<accession>A0ABN9M205</accession>
<evidence type="ECO:0000313" key="4">
    <source>
        <dbReference type="Proteomes" id="UP001176940"/>
    </source>
</evidence>
<feature type="region of interest" description="Disordered" evidence="1">
    <location>
        <begin position="1"/>
        <end position="27"/>
    </location>
</feature>
<feature type="compositionally biased region" description="Polar residues" evidence="1">
    <location>
        <begin position="16"/>
        <end position="27"/>
    </location>
</feature>
<feature type="domain" description="Tudor" evidence="2">
    <location>
        <begin position="251"/>
        <end position="310"/>
    </location>
</feature>
<feature type="compositionally biased region" description="Basic and acidic residues" evidence="1">
    <location>
        <begin position="1454"/>
        <end position="1475"/>
    </location>
</feature>
<comment type="caution">
    <text evidence="3">The sequence shown here is derived from an EMBL/GenBank/DDBJ whole genome shotgun (WGS) entry which is preliminary data.</text>
</comment>
<feature type="compositionally biased region" description="Polar residues" evidence="1">
    <location>
        <begin position="1000"/>
        <end position="1016"/>
    </location>
</feature>
<evidence type="ECO:0000313" key="3">
    <source>
        <dbReference type="EMBL" id="CAJ0955270.1"/>
    </source>
</evidence>
<dbReference type="InterPro" id="IPR036397">
    <property type="entry name" value="RNaseH_sf"/>
</dbReference>
<dbReference type="Proteomes" id="UP001176940">
    <property type="component" value="Unassembled WGS sequence"/>
</dbReference>
<protein>
    <recommendedName>
        <fullName evidence="2">Tudor domain-containing protein</fullName>
    </recommendedName>
</protein>
<dbReference type="EMBL" id="CAUEEQ010039933">
    <property type="protein sequence ID" value="CAJ0955270.1"/>
    <property type="molecule type" value="Genomic_DNA"/>
</dbReference>
<feature type="region of interest" description="Disordered" evidence="1">
    <location>
        <begin position="1436"/>
        <end position="1480"/>
    </location>
</feature>
<feature type="domain" description="Tudor" evidence="2">
    <location>
        <begin position="1293"/>
        <end position="1351"/>
    </location>
</feature>
<gene>
    <name evidence="3" type="ORF">RIMI_LOCUS15077706</name>
</gene>
<dbReference type="InterPro" id="IPR038717">
    <property type="entry name" value="Tc1-like_DDE_dom"/>
</dbReference>
<feature type="compositionally biased region" description="Polar residues" evidence="1">
    <location>
        <begin position="914"/>
        <end position="928"/>
    </location>
</feature>
<reference evidence="3" key="1">
    <citation type="submission" date="2023-07" db="EMBL/GenBank/DDBJ databases">
        <authorList>
            <person name="Stuckert A."/>
        </authorList>
    </citation>
    <scope>NUCLEOTIDE SEQUENCE</scope>
</reference>
<dbReference type="SUPFAM" id="SSF46689">
    <property type="entry name" value="Homeodomain-like"/>
    <property type="match status" value="1"/>
</dbReference>
<dbReference type="InterPro" id="IPR009057">
    <property type="entry name" value="Homeodomain-like_sf"/>
</dbReference>
<dbReference type="Gene3D" id="3.30.420.10">
    <property type="entry name" value="Ribonuclease H-like superfamily/Ribonuclease H"/>
    <property type="match status" value="1"/>
</dbReference>
<feature type="compositionally biased region" description="Basic and acidic residues" evidence="1">
    <location>
        <begin position="930"/>
        <end position="947"/>
    </location>
</feature>
<dbReference type="InterPro" id="IPR036388">
    <property type="entry name" value="WH-like_DNA-bd_sf"/>
</dbReference>
<evidence type="ECO:0000259" key="2">
    <source>
        <dbReference type="PROSITE" id="PS50304"/>
    </source>
</evidence>
<organism evidence="3 4">
    <name type="scientific">Ranitomeya imitator</name>
    <name type="common">mimic poison frog</name>
    <dbReference type="NCBI Taxonomy" id="111125"/>
    <lineage>
        <taxon>Eukaryota</taxon>
        <taxon>Metazoa</taxon>
        <taxon>Chordata</taxon>
        <taxon>Craniata</taxon>
        <taxon>Vertebrata</taxon>
        <taxon>Euteleostomi</taxon>
        <taxon>Amphibia</taxon>
        <taxon>Batrachia</taxon>
        <taxon>Anura</taxon>
        <taxon>Neobatrachia</taxon>
        <taxon>Hyloidea</taxon>
        <taxon>Dendrobatidae</taxon>
        <taxon>Dendrobatinae</taxon>
        <taxon>Ranitomeya</taxon>
    </lineage>
</organism>
<dbReference type="InterPro" id="IPR002999">
    <property type="entry name" value="Tudor"/>
</dbReference>
<dbReference type="Pfam" id="PF01498">
    <property type="entry name" value="HTH_Tnp_Tc3_2"/>
    <property type="match status" value="1"/>
</dbReference>
<evidence type="ECO:0000256" key="1">
    <source>
        <dbReference type="SAM" id="MobiDB-lite"/>
    </source>
</evidence>
<name>A0ABN9M205_9NEOB</name>
<dbReference type="Pfam" id="PF00567">
    <property type="entry name" value="TUDOR"/>
    <property type="match status" value="5"/>
</dbReference>
<dbReference type="InterPro" id="IPR035437">
    <property type="entry name" value="SNase_OB-fold_sf"/>
</dbReference>
<dbReference type="InterPro" id="IPR057667">
    <property type="entry name" value="HTH_SB"/>
</dbReference>
<dbReference type="Pfam" id="PF13358">
    <property type="entry name" value="DDE_3"/>
    <property type="match status" value="1"/>
</dbReference>
<dbReference type="Gene3D" id="2.30.30.140">
    <property type="match status" value="5"/>
</dbReference>
<keyword evidence="4" id="KW-1185">Reference proteome</keyword>
<feature type="domain" description="Tudor" evidence="2">
    <location>
        <begin position="759"/>
        <end position="815"/>
    </location>
</feature>
<dbReference type="SUPFAM" id="SSF63748">
    <property type="entry name" value="Tudor/PWWP/MBT"/>
    <property type="match status" value="5"/>
</dbReference>
<feature type="domain" description="Tudor" evidence="2">
    <location>
        <begin position="438"/>
        <end position="495"/>
    </location>
</feature>
<feature type="region of interest" description="Disordered" evidence="1">
    <location>
        <begin position="911"/>
        <end position="1016"/>
    </location>
</feature>
<feature type="compositionally biased region" description="Polar residues" evidence="1">
    <location>
        <begin position="1439"/>
        <end position="1450"/>
    </location>
</feature>
<dbReference type="InterPro" id="IPR002492">
    <property type="entry name" value="Transposase_Tc1-like"/>
</dbReference>
<dbReference type="InterPro" id="IPR050621">
    <property type="entry name" value="Tudor_domain_containing"/>
</dbReference>
<dbReference type="Pfam" id="PF25787">
    <property type="entry name" value="HTH_SB"/>
    <property type="match status" value="1"/>
</dbReference>
<dbReference type="PROSITE" id="PS50304">
    <property type="entry name" value="TUDOR"/>
    <property type="match status" value="5"/>
</dbReference>
<sequence length="1886" mass="212544">MLPAAAVPSNALRNDPMTSRSRETATSSKVIARKALLGTPAAGSIASIAENRCEDAYTTGAQSLDGTQCGKMNGVIQKDDTSCKKPNRPSYVYVDRKIIEPGAAGSVQDLVKYLVPGLHDTMAGIPLYRYPQAASSMPTNMAAAYRYSESSTPDTAAGVAPLLTRPEGFLSGPPPAATPHPPPTMVTMEYFCPRLEVGVSEPVLVTQVLDPHRLFCQLRSMSHEIQRLSESMHHYYEVQQKSCGDQASRFSLALGQPCASCGEDGRWHRSLLQEFFPEKQQALVIHVDWGKKEVVPANRLRNLAPDFFRLPVFTIPCTMYGISNGDGNWDPMLVSDVRALLLQRHVVAKIECYNSFEHLYVVDLFAEDGMNLNGLVRMRYPPVELKADIFEDAVVEFVINPFNFWVRIEKFAAKHNEMITGMTTLYSQASKLEGIITEPKPGQLCCVRYQDLYYRAEVISIDTKKQVKVYFLDNGMLETVEWYNIKELPAGFSKLPALANRCCLADTYPLENAWSQDAILAFKVAVTDKKLVIYVVSKDADEYTIEVMDQSRVRETSVGKILAKVGLARFEEIDSVHNHAGNRKDAQVESSKTVLNPTASDHASKAQAFRCSVYNIITPTGNNPFVWDNKATKVFLDFVHNASKGAEFHCLVYATANLDNELFNIVDLTTPFSSACDTLVKSGYATHLHHTSLAPLVQLHSYYYSMHGIKYGTDEEIYIRHVDTSLMFYVQLTRSGKTIKQISSNITKFIDKTQKRKLPPINGALCLAKSRDHRWYRGLILSKDESSQIFFVDFGNTEKVPNKYLLPIPSTECELLMVPMQAIKCSLSDIPTKIPTEIVSWFKDVVLDKALRARVVSKDSAGNLSVELYDGNRQINATLKSKLGLKIPKEKSDHLAPDQFVTFQQDHFAKLPDNASSQERNSVSVSKTVKSRESNFHSHSEMGRETEPPSYRRKPSVQNKVENKDCNSRFNDLSSQKKPESVPRISTNSSYQGPDRKQGGNKTSSEKQASTLASTENKSQVKIPVVTLRDIPIRKMFPGMKEHVYVSQINSVFDFYVQVAEDKRLDEISNILNSKISSFEVLGDDDVRMGNVICAYFPDDGLYYRGVVKGPTKQGLCVEYIDYGNVSVISDCKNYRLPEKCLSFPIMSIHCSLTKPENAMSATNLEELLAEFSKRTSDILDCEFVKQDDLKWNVILKDDLGCINDLLVGEQKNIEEANRMVMKMKIAREEETSVKSFAWNLPPIGESIKVYISTADGPDCFWCQPFSVDMDALASQVQMAGEQYVKNDEFIGTLKIGSPCNVMFSEDHNWYRAIVTKIETDLVTVRFIDYGNEDSVGRDQIRKLPELLVNLPPQAFLCCLANFDMKEGSWSSEGKQYFYERFTEDALELTVCEVQESGWCQIPMAIVTIKYKELNIIEEMKNFWQGLHSMDLEPDDLSSNDLMKTNQPHTSLAGEDRPIPKDMMSDDGYPHHGEDQESATGGFKDTMYLCCEEHDDLDEEILDHAALRDGVPQGKEDFGAGAVNNKMADEVSPNLPVHVPREQDPPQTCEEHSYMVNMGKTKEHSKAIRDKIVEGHKAGKGYKTLSKELGLPVSTVGSIIRKWKAYGTTVRLSRPGQPLKVSSRAEARLVRRVKANPRTTRKELREDLMAVGTLVSVNTISNVLHRNGLRSRRARKVPLLSKRPVKARLQFAHDHLEDSETDWFKVVWSDETKIEIFGANHTPKGPGHLVRIHGKMDSRAYLEILAKNLRSSIKDLKMGRHFIFEQDNDPKHTAKKTKAWFKRQKIKVLQWPSQSPDLNPIENLWKELKIKVHMRHPKNLDNLEKICMEAWAKITPETCAGLIRSYKRRLLAVIANKGDDVESDHSYCGTYDQFPDLKSSRQQGYS</sequence>
<dbReference type="PANTHER" id="PTHR22948:SF15">
    <property type="entry name" value="TUDOR DOMAIN-CONTAINING PROTEIN 6"/>
    <property type="match status" value="1"/>
</dbReference>
<feature type="domain" description="Tudor" evidence="2">
    <location>
        <begin position="1086"/>
        <end position="1144"/>
    </location>
</feature>
<dbReference type="PANTHER" id="PTHR22948">
    <property type="entry name" value="TUDOR DOMAIN CONTAINING PROTEIN"/>
    <property type="match status" value="1"/>
</dbReference>